<sequence length="207" mass="23415">MLQVDHINKTIQGRIILEDISFDLAQGNLIISGPSGCGKSTLAHIIAGLDKQYTGSLRLDGRLMHDYKTKQWMRDIQYVPQYQRTSMDPRQTVEAVLTEPLKRFGIPKTLHASRVDNVLSQCQLSSQLLQQRVSTLSGGQFQRVWIAKALIIQPKLLILDEATTNLDVVNEDLILQMLQSLTDIQLLIISHDPYVIQQFEAQHLSLT</sequence>
<evidence type="ECO:0000313" key="10">
    <source>
        <dbReference type="Proteomes" id="UP000325462"/>
    </source>
</evidence>
<gene>
    <name evidence="7" type="ORF">EQ812_06395</name>
    <name evidence="6" type="ORF">FO454_02635</name>
    <name evidence="5" type="ORF">HMPREF3225_00011</name>
</gene>
<organism evidence="7 9">
    <name type="scientific">Staphylococcus lugdunensis</name>
    <dbReference type="NCBI Taxonomy" id="28035"/>
    <lineage>
        <taxon>Bacteria</taxon>
        <taxon>Bacillati</taxon>
        <taxon>Bacillota</taxon>
        <taxon>Bacilli</taxon>
        <taxon>Bacillales</taxon>
        <taxon>Staphylococcaceae</taxon>
        <taxon>Staphylococcus</taxon>
    </lineage>
</organism>
<dbReference type="Gene3D" id="3.40.50.300">
    <property type="entry name" value="P-loop containing nucleotide triphosphate hydrolases"/>
    <property type="match status" value="1"/>
</dbReference>
<dbReference type="InterPro" id="IPR003593">
    <property type="entry name" value="AAA+_ATPase"/>
</dbReference>
<dbReference type="PROSITE" id="PS00211">
    <property type="entry name" value="ABC_TRANSPORTER_1"/>
    <property type="match status" value="1"/>
</dbReference>
<keyword evidence="10" id="KW-1185">Reference proteome</keyword>
<reference evidence="5 8" key="1">
    <citation type="submission" date="2016-01" db="EMBL/GenBank/DDBJ databases">
        <authorList>
            <person name="Mitreva M."/>
            <person name="Pepin K.H."/>
            <person name="Mihindukulasuriya K.A."/>
            <person name="Fulton R."/>
            <person name="Fronick C."/>
            <person name="O'Laughlin M."/>
            <person name="Miner T."/>
            <person name="Herter B."/>
            <person name="Rosa B.A."/>
            <person name="Cordes M."/>
            <person name="Tomlinson C."/>
            <person name="Wollam A."/>
            <person name="Palsikar V.B."/>
            <person name="Mardis E.R."/>
            <person name="Wilson R.K."/>
        </authorList>
    </citation>
    <scope>NUCLEOTIDE SEQUENCE [LARGE SCALE GENOMIC DNA]</scope>
    <source>
        <strain evidence="5 8">MJR7738</strain>
    </source>
</reference>
<dbReference type="RefSeq" id="WP_002460781.1">
    <property type="nucleotide sequence ID" value="NZ_AP021848.1"/>
</dbReference>
<keyword evidence="2" id="KW-0547">Nucleotide-binding</keyword>
<dbReference type="SMART" id="SM00382">
    <property type="entry name" value="AAA"/>
    <property type="match status" value="1"/>
</dbReference>
<keyword evidence="1" id="KW-0813">Transport</keyword>
<dbReference type="EMBL" id="SCHB01000003">
    <property type="protein sequence ID" value="TBW72600.1"/>
    <property type="molecule type" value="Genomic_DNA"/>
</dbReference>
<name>A0A133QCG5_STALU</name>
<accession>A0A133QCG5</accession>
<dbReference type="eggNOG" id="COG1124">
    <property type="taxonomic scope" value="Bacteria"/>
</dbReference>
<dbReference type="GO" id="GO:0055085">
    <property type="term" value="P:transmembrane transport"/>
    <property type="evidence" value="ECO:0007669"/>
    <property type="project" value="UniProtKB-ARBA"/>
</dbReference>
<proteinExistence type="predicted"/>
<dbReference type="Proteomes" id="UP000325462">
    <property type="component" value="Chromosome"/>
</dbReference>
<protein>
    <submittedName>
        <fullName evidence="5">ABC transporter, ATP-binding protein</fullName>
    </submittedName>
    <submittedName>
        <fullName evidence="7">ATP-binding cassette domain-containing protein</fullName>
    </submittedName>
</protein>
<dbReference type="GO" id="GO:0016887">
    <property type="term" value="F:ATP hydrolysis activity"/>
    <property type="evidence" value="ECO:0007669"/>
    <property type="project" value="InterPro"/>
</dbReference>
<evidence type="ECO:0000313" key="6">
    <source>
        <dbReference type="EMBL" id="QEX37873.1"/>
    </source>
</evidence>
<dbReference type="EMBL" id="LRQI01000002">
    <property type="protein sequence ID" value="KXA40574.1"/>
    <property type="molecule type" value="Genomic_DNA"/>
</dbReference>
<dbReference type="Pfam" id="PF00005">
    <property type="entry name" value="ABC_tran"/>
    <property type="match status" value="1"/>
</dbReference>
<dbReference type="STRING" id="28035.B6N84_00805"/>
<reference evidence="6 10" key="3">
    <citation type="submission" date="2019-07" db="EMBL/GenBank/DDBJ databases">
        <title>Comparative genome analysis of staphylococcus lugdunensis shows clonal complex-dependent diversity of the putative virulence factor, ess/type vii locus.</title>
        <authorList>
            <person name="Lebeurre J."/>
            <person name="Dahyot S."/>
            <person name="Diene S."/>
            <person name="Paulay A."/>
            <person name="Aubourg M."/>
            <person name="Argemi X."/>
            <person name="Giard J.-C."/>
            <person name="Tournier I."/>
            <person name="Francois P."/>
            <person name="Pestel-Caron M."/>
        </authorList>
    </citation>
    <scope>NUCLEOTIDE SEQUENCE [LARGE SCALE GENOMIC DNA]</scope>
    <source>
        <strain evidence="6 10">SL13</strain>
    </source>
</reference>
<reference evidence="7 9" key="2">
    <citation type="journal article" date="2019" name="Sci. Transl. Med.">
        <title>Quorum sensing between bacterial species on the skin protects against epidermal injury in atopic dermatitis.</title>
        <authorList>
            <person name="Williams M.R."/>
        </authorList>
    </citation>
    <scope>NUCLEOTIDE SEQUENCE [LARGE SCALE GENOMIC DNA]</scope>
    <source>
        <strain evidence="7 9">E7</strain>
    </source>
</reference>
<evidence type="ECO:0000259" key="4">
    <source>
        <dbReference type="PROSITE" id="PS50893"/>
    </source>
</evidence>
<evidence type="ECO:0000256" key="2">
    <source>
        <dbReference type="ARBA" id="ARBA00022741"/>
    </source>
</evidence>
<dbReference type="OMA" id="GAYSTHA"/>
<dbReference type="Proteomes" id="UP000070063">
    <property type="component" value="Unassembled WGS sequence"/>
</dbReference>
<evidence type="ECO:0000256" key="3">
    <source>
        <dbReference type="ARBA" id="ARBA00022840"/>
    </source>
</evidence>
<dbReference type="GO" id="GO:0005524">
    <property type="term" value="F:ATP binding"/>
    <property type="evidence" value="ECO:0007669"/>
    <property type="project" value="UniProtKB-KW"/>
</dbReference>
<dbReference type="InterPro" id="IPR003439">
    <property type="entry name" value="ABC_transporter-like_ATP-bd"/>
</dbReference>
<feature type="domain" description="ABC transporter" evidence="4">
    <location>
        <begin position="2"/>
        <end position="207"/>
    </location>
</feature>
<dbReference type="PANTHER" id="PTHR43776">
    <property type="entry name" value="TRANSPORT ATP-BINDING PROTEIN"/>
    <property type="match status" value="1"/>
</dbReference>
<dbReference type="EMBL" id="CP041722">
    <property type="protein sequence ID" value="QEX37873.1"/>
    <property type="molecule type" value="Genomic_DNA"/>
</dbReference>
<dbReference type="AlphaFoldDB" id="A0A133QCG5"/>
<evidence type="ECO:0000313" key="9">
    <source>
        <dbReference type="Proteomes" id="UP000293637"/>
    </source>
</evidence>
<dbReference type="PROSITE" id="PS50893">
    <property type="entry name" value="ABC_TRANSPORTER_2"/>
    <property type="match status" value="1"/>
</dbReference>
<dbReference type="InterPro" id="IPR017871">
    <property type="entry name" value="ABC_transporter-like_CS"/>
</dbReference>
<dbReference type="SUPFAM" id="SSF52540">
    <property type="entry name" value="P-loop containing nucleoside triphosphate hydrolases"/>
    <property type="match status" value="1"/>
</dbReference>
<evidence type="ECO:0000313" key="8">
    <source>
        <dbReference type="Proteomes" id="UP000070063"/>
    </source>
</evidence>
<dbReference type="InterPro" id="IPR027417">
    <property type="entry name" value="P-loop_NTPase"/>
</dbReference>
<dbReference type="Proteomes" id="UP000293637">
    <property type="component" value="Unassembled WGS sequence"/>
</dbReference>
<dbReference type="InterPro" id="IPR050319">
    <property type="entry name" value="ABC_transp_ATP-bind"/>
</dbReference>
<evidence type="ECO:0000313" key="7">
    <source>
        <dbReference type="EMBL" id="TBW72600.1"/>
    </source>
</evidence>
<evidence type="ECO:0000313" key="5">
    <source>
        <dbReference type="EMBL" id="KXA40574.1"/>
    </source>
</evidence>
<keyword evidence="3 7" id="KW-0067">ATP-binding</keyword>
<evidence type="ECO:0000256" key="1">
    <source>
        <dbReference type="ARBA" id="ARBA00022448"/>
    </source>
</evidence>